<dbReference type="Proteomes" id="UP000265366">
    <property type="component" value="Unassembled WGS sequence"/>
</dbReference>
<dbReference type="AlphaFoldDB" id="A0A3A1P0I3"/>
<organism evidence="1 2">
    <name type="scientific">Aurantiacibacter xanthus</name>
    <dbReference type="NCBI Taxonomy" id="1784712"/>
    <lineage>
        <taxon>Bacteria</taxon>
        <taxon>Pseudomonadati</taxon>
        <taxon>Pseudomonadota</taxon>
        <taxon>Alphaproteobacteria</taxon>
        <taxon>Sphingomonadales</taxon>
        <taxon>Erythrobacteraceae</taxon>
        <taxon>Aurantiacibacter</taxon>
    </lineage>
</organism>
<accession>A0A3A1P0I3</accession>
<protein>
    <submittedName>
        <fullName evidence="1">Uncharacterized protein</fullName>
    </submittedName>
</protein>
<dbReference type="EMBL" id="QXFM01000145">
    <property type="protein sequence ID" value="RIV79848.1"/>
    <property type="molecule type" value="Genomic_DNA"/>
</dbReference>
<evidence type="ECO:0000313" key="2">
    <source>
        <dbReference type="Proteomes" id="UP000265366"/>
    </source>
</evidence>
<comment type="caution">
    <text evidence="1">The sequence shown here is derived from an EMBL/GenBank/DDBJ whole genome shotgun (WGS) entry which is preliminary data.</text>
</comment>
<keyword evidence="2" id="KW-1185">Reference proteome</keyword>
<evidence type="ECO:0000313" key="1">
    <source>
        <dbReference type="EMBL" id="RIV79848.1"/>
    </source>
</evidence>
<proteinExistence type="predicted"/>
<reference evidence="1 2" key="1">
    <citation type="submission" date="2018-08" db="EMBL/GenBank/DDBJ databases">
        <title>Erythrobacter zhengii sp.nov., a bacterium isolated from deep-sea sediment.</title>
        <authorList>
            <person name="Fang C."/>
            <person name="Wu Y.-H."/>
            <person name="Sun C."/>
            <person name="Wang H."/>
            <person name="Cheng H."/>
            <person name="Meng F.-X."/>
            <person name="Wang C.-S."/>
            <person name="Xu X.-W."/>
        </authorList>
    </citation>
    <scope>NUCLEOTIDE SEQUENCE [LARGE SCALE GENOMIC DNA]</scope>
    <source>
        <strain evidence="1 2">CCTCC AB 2015396</strain>
    </source>
</reference>
<name>A0A3A1P0I3_9SPHN</name>
<sequence>MGKASEHGRPITPVAYRAFATTDDAIPQRHDLYGSSRTGDEFLERSKIGDAAFTCRVVFQRTCPLNNLDAITVERESRPLVMDRADWNDVLCKREKILV</sequence>
<gene>
    <name evidence="1" type="ORF">D2V17_20290</name>
</gene>